<feature type="domain" description="DOMON" evidence="20">
    <location>
        <begin position="61"/>
        <end position="211"/>
    </location>
</feature>
<dbReference type="Pfam" id="PF00173">
    <property type="entry name" value="Cyt-b5"/>
    <property type="match status" value="1"/>
</dbReference>
<dbReference type="InterPro" id="IPR008333">
    <property type="entry name" value="Cbr1-like_FAD-bd_dom"/>
</dbReference>
<gene>
    <name evidence="23" type="ORF">HK097_009603</name>
</gene>
<dbReference type="SUPFAM" id="SSF50044">
    <property type="entry name" value="SH3-domain"/>
    <property type="match status" value="1"/>
</dbReference>
<evidence type="ECO:0000256" key="9">
    <source>
        <dbReference type="ARBA" id="ARBA00022982"/>
    </source>
</evidence>
<dbReference type="InterPro" id="IPR036400">
    <property type="entry name" value="Cyt_B5-like_heme/steroid_sf"/>
</dbReference>
<proteinExistence type="inferred from homology"/>
<comment type="subcellular location">
    <subcellularLocation>
        <location evidence="2">Membrane</location>
    </subcellularLocation>
</comment>
<evidence type="ECO:0000256" key="15">
    <source>
        <dbReference type="SAM" id="MobiDB-lite"/>
    </source>
</evidence>
<dbReference type="EMBL" id="JADGJD010000065">
    <property type="protein sequence ID" value="KAJ3055718.1"/>
    <property type="molecule type" value="Genomic_DNA"/>
</dbReference>
<evidence type="ECO:0000259" key="20">
    <source>
        <dbReference type="PROSITE" id="PS50836"/>
    </source>
</evidence>
<dbReference type="InterPro" id="IPR036028">
    <property type="entry name" value="SH3-like_dom_sf"/>
</dbReference>
<evidence type="ECO:0000256" key="4">
    <source>
        <dbReference type="ARBA" id="ARBA00022443"/>
    </source>
</evidence>
<dbReference type="InterPro" id="IPR017927">
    <property type="entry name" value="FAD-bd_FR_type"/>
</dbReference>
<dbReference type="InterPro" id="IPR039261">
    <property type="entry name" value="FNR_nucleotide-bd"/>
</dbReference>
<dbReference type="Gene3D" id="2.30.30.40">
    <property type="entry name" value="SH3 Domains"/>
    <property type="match status" value="1"/>
</dbReference>
<dbReference type="InterPro" id="IPR005018">
    <property type="entry name" value="DOMON_domain"/>
</dbReference>
<dbReference type="Gene3D" id="2.40.30.10">
    <property type="entry name" value="Translation factors"/>
    <property type="match status" value="1"/>
</dbReference>
<evidence type="ECO:0008006" key="25">
    <source>
        <dbReference type="Google" id="ProtNLM"/>
    </source>
</evidence>
<dbReference type="Gene3D" id="3.40.50.80">
    <property type="entry name" value="Nucleotide-binding domain of ferredoxin-NADP reductase (FNR) module"/>
    <property type="match status" value="1"/>
</dbReference>
<feature type="binding site" evidence="13">
    <location>
        <position position="736"/>
    </location>
    <ligand>
        <name>FAD</name>
        <dbReference type="ChEBI" id="CHEBI:57692"/>
    </ligand>
</feature>
<feature type="domain" description="FAD-binding FR-type" evidence="22">
    <location>
        <begin position="668"/>
        <end position="786"/>
    </location>
</feature>
<organism evidence="23 24">
    <name type="scientific">Rhizophlyctis rosea</name>
    <dbReference type="NCBI Taxonomy" id="64517"/>
    <lineage>
        <taxon>Eukaryota</taxon>
        <taxon>Fungi</taxon>
        <taxon>Fungi incertae sedis</taxon>
        <taxon>Chytridiomycota</taxon>
        <taxon>Chytridiomycota incertae sedis</taxon>
        <taxon>Chytridiomycetes</taxon>
        <taxon>Rhizophlyctidales</taxon>
        <taxon>Rhizophlyctidaceae</taxon>
        <taxon>Rhizophlyctis</taxon>
    </lineage>
</organism>
<dbReference type="SMART" id="SM00665">
    <property type="entry name" value="B561"/>
    <property type="match status" value="1"/>
</dbReference>
<keyword evidence="7 16" id="KW-0812">Transmembrane</keyword>
<feature type="binding site" evidence="13">
    <location>
        <position position="817"/>
    </location>
    <ligand>
        <name>FAD</name>
        <dbReference type="ChEBI" id="CHEBI:57692"/>
    </ligand>
</feature>
<dbReference type="SUPFAM" id="SSF55856">
    <property type="entry name" value="Cytochrome b5-like heme/steroid binding domain"/>
    <property type="match status" value="1"/>
</dbReference>
<feature type="chain" id="PRO_5041950933" description="Cytochrome b5 heme-binding domain-containing protein" evidence="17">
    <location>
        <begin position="28"/>
        <end position="1014"/>
    </location>
</feature>
<dbReference type="InterPro" id="IPR001452">
    <property type="entry name" value="SH3_domain"/>
</dbReference>
<dbReference type="SUPFAM" id="SSF49344">
    <property type="entry name" value="CBD9-like"/>
    <property type="match status" value="1"/>
</dbReference>
<evidence type="ECO:0000256" key="1">
    <source>
        <dbReference type="ARBA" id="ARBA00001974"/>
    </source>
</evidence>
<keyword evidence="24" id="KW-1185">Reference proteome</keyword>
<keyword evidence="5" id="KW-0813">Transport</keyword>
<keyword evidence="10 16" id="KW-1133">Transmembrane helix</keyword>
<dbReference type="PROSITE" id="PS51384">
    <property type="entry name" value="FAD_FR"/>
    <property type="match status" value="1"/>
</dbReference>
<keyword evidence="9" id="KW-0249">Electron transport</keyword>
<dbReference type="PROSITE" id="PS50255">
    <property type="entry name" value="CYTOCHROME_B5_2"/>
    <property type="match status" value="1"/>
</dbReference>
<dbReference type="GO" id="GO:0016020">
    <property type="term" value="C:membrane"/>
    <property type="evidence" value="ECO:0007669"/>
    <property type="project" value="UniProtKB-SubCell"/>
</dbReference>
<evidence type="ECO:0000256" key="16">
    <source>
        <dbReference type="SAM" id="Phobius"/>
    </source>
</evidence>
<evidence type="ECO:0000259" key="19">
    <source>
        <dbReference type="PROSITE" id="PS50255"/>
    </source>
</evidence>
<dbReference type="PROSITE" id="PS50836">
    <property type="entry name" value="DOMON"/>
    <property type="match status" value="1"/>
</dbReference>
<feature type="signal peptide" evidence="17">
    <location>
        <begin position="1"/>
        <end position="27"/>
    </location>
</feature>
<keyword evidence="11" id="KW-0560">Oxidoreductase</keyword>
<evidence type="ECO:0000256" key="3">
    <source>
        <dbReference type="ARBA" id="ARBA00006105"/>
    </source>
</evidence>
<feature type="transmembrane region" description="Helical" evidence="16">
    <location>
        <begin position="322"/>
        <end position="343"/>
    </location>
</feature>
<dbReference type="InterPro" id="IPR017938">
    <property type="entry name" value="Riboflavin_synthase-like_b-brl"/>
</dbReference>
<keyword evidence="12 16" id="KW-0472">Membrane</keyword>
<feature type="domain" description="SH3" evidence="18">
    <location>
        <begin position="829"/>
        <end position="890"/>
    </location>
</feature>
<keyword evidence="4 14" id="KW-0728">SH3 domain</keyword>
<feature type="binding site" evidence="13">
    <location>
        <position position="734"/>
    </location>
    <ligand>
        <name>FAD</name>
        <dbReference type="ChEBI" id="CHEBI:57692"/>
    </ligand>
</feature>
<protein>
    <recommendedName>
        <fullName evidence="25">Cytochrome b5 heme-binding domain-containing protein</fullName>
    </recommendedName>
</protein>
<dbReference type="PROSITE" id="PS50939">
    <property type="entry name" value="CYTOCHROME_B561"/>
    <property type="match status" value="1"/>
</dbReference>
<sequence length="1014" mass="111513">MPSGRASTLYHLAVSILLSILLTTSSAHSLHPRQAITEVPLEQPDIAGFDFHKTLHSSAKYNIQLHWTVQAPSSPINTGARDQLRAPPNTYLLHVALQLEGLAAPTADTRPWVALGIGQSMLDTEFVICRQAEGAITGNSTAGKVTIEERFAPKKYAPPIMNTANRLITPLRGIRLPTSLLCEFTREANHTSDNHVTINPKVYTPILWAYGGLMPSPSRPAQFFSYHGPGSRGANETIFLTGTVISAQTKSFQKKVIHGAGMMASWLFLFPFGVFYARYFRSKPGWMYVHACTQVLGLMTIFMVLGVIASDNITPNKSIHPAAGLLLVSLILIQVLFGIASLVGLWNEGVARLRGWIKMFHNNVGFMLMLVAGVTAGLGVETLYPFSQGGVRMMWYPYIVLVIFWPIVFITAEVYYRKSVVRKEPRRGVRPMMPGKKIDGGSTGGGLDRGGSLSGARNRKEGMQMTELPIHAERKVHMKMYTWETLDEAVSGGEMLVVGNGHYIYDISKWITSHPGGQLILHAVNGTDITNDYFHEAGFDADDFAPRAPIPANISNRNGGKLPRQATVSSRASTTMSARVSVYGAVAALAEEKSNSLIDEKEWKLLLKSRRTHVHTRLAIQRLSHLLVGELVRDSNQPRLGDDDTESPASTPSSSSTLVPPGHRFDVHEYRRYALIDKEQVTAPSSANPHQHPVYRFKFCLLYPYDRRESEPPKFLPGQCVEIQARIKEQMVSRFYTVLSDGGTTTTFELLVKVYPEGVMGQFLAKQKPGDKQIKIRGPFGTPLVPIPRGVSMAGPNGPGRRGVGTIYFFAGGSGVTPFLQLVKNLLLPVMEPLIITTDYHPSQPDELPLVHGDRLVATHHYHDGWAIGHNLRTQQQGAFPLSCTLPPSGPHTNLVLINSVHTMEDIFGTNILEGAMLAYPGNIEVHHFVANGYRTGAAVREGVSGCVYEGRVKTGDVMQIVGRRWWRGSEEGGADQKIIVCGPGRFEGDMMDALGECGVELDLVEVLPPDRFV</sequence>
<evidence type="ECO:0000259" key="22">
    <source>
        <dbReference type="PROSITE" id="PS51384"/>
    </source>
</evidence>
<evidence type="ECO:0000313" key="23">
    <source>
        <dbReference type="EMBL" id="KAJ3055718.1"/>
    </source>
</evidence>
<evidence type="ECO:0000256" key="11">
    <source>
        <dbReference type="ARBA" id="ARBA00023002"/>
    </source>
</evidence>
<keyword evidence="8 13" id="KW-0274">FAD</keyword>
<feature type="transmembrane region" description="Helical" evidence="16">
    <location>
        <begin position="364"/>
        <end position="384"/>
    </location>
</feature>
<feature type="binding site" evidence="13">
    <location>
        <position position="751"/>
    </location>
    <ligand>
        <name>FAD</name>
        <dbReference type="ChEBI" id="CHEBI:57692"/>
    </ligand>
</feature>
<evidence type="ECO:0000256" key="5">
    <source>
        <dbReference type="ARBA" id="ARBA00022448"/>
    </source>
</evidence>
<evidence type="ECO:0000256" key="13">
    <source>
        <dbReference type="PIRSR" id="PIRSR601834-1"/>
    </source>
</evidence>
<evidence type="ECO:0000256" key="6">
    <source>
        <dbReference type="ARBA" id="ARBA00022630"/>
    </source>
</evidence>
<dbReference type="SUPFAM" id="SSF63380">
    <property type="entry name" value="Riboflavin synthase domain-like"/>
    <property type="match status" value="1"/>
</dbReference>
<comment type="caution">
    <text evidence="23">The sequence shown here is derived from an EMBL/GenBank/DDBJ whole genome shotgun (WGS) entry which is preliminary data.</text>
</comment>
<feature type="binding site" evidence="13">
    <location>
        <position position="753"/>
    </location>
    <ligand>
        <name>FAD</name>
        <dbReference type="ChEBI" id="CHEBI:57692"/>
    </ligand>
</feature>
<dbReference type="InterPro" id="IPR001834">
    <property type="entry name" value="CBR-like"/>
</dbReference>
<accession>A0AAD5SIL2</accession>
<dbReference type="InterPro" id="IPR001199">
    <property type="entry name" value="Cyt_B5-like_heme/steroid-bd"/>
</dbReference>
<dbReference type="CDD" id="cd08760">
    <property type="entry name" value="Cyt_b561_FRRS1_like"/>
    <property type="match status" value="1"/>
</dbReference>
<feature type="transmembrane region" description="Helical" evidence="16">
    <location>
        <begin position="396"/>
        <end position="416"/>
    </location>
</feature>
<dbReference type="Gene3D" id="3.10.120.10">
    <property type="entry name" value="Cytochrome b5-like heme/steroid binding domain"/>
    <property type="match status" value="1"/>
</dbReference>
<dbReference type="AlphaFoldDB" id="A0AAD5SIL2"/>
<feature type="compositionally biased region" description="Low complexity" evidence="15">
    <location>
        <begin position="647"/>
        <end position="657"/>
    </location>
</feature>
<evidence type="ECO:0000259" key="18">
    <source>
        <dbReference type="PROSITE" id="PS50002"/>
    </source>
</evidence>
<dbReference type="Pfam" id="PF00970">
    <property type="entry name" value="FAD_binding_6"/>
    <property type="match status" value="1"/>
</dbReference>
<dbReference type="SUPFAM" id="SSF52343">
    <property type="entry name" value="Ferredoxin reductase-like, C-terminal NADP-linked domain"/>
    <property type="match status" value="1"/>
</dbReference>
<evidence type="ECO:0000256" key="14">
    <source>
        <dbReference type="PROSITE-ProRule" id="PRU00192"/>
    </source>
</evidence>
<name>A0AAD5SIL2_9FUNG</name>
<reference evidence="23" key="1">
    <citation type="submission" date="2020-05" db="EMBL/GenBank/DDBJ databases">
        <title>Phylogenomic resolution of chytrid fungi.</title>
        <authorList>
            <person name="Stajich J.E."/>
            <person name="Amses K."/>
            <person name="Simmons R."/>
            <person name="Seto K."/>
            <person name="Myers J."/>
            <person name="Bonds A."/>
            <person name="Quandt C.A."/>
            <person name="Barry K."/>
            <person name="Liu P."/>
            <person name="Grigoriev I."/>
            <person name="Longcore J.E."/>
            <person name="James T.Y."/>
        </authorList>
    </citation>
    <scope>NUCLEOTIDE SEQUENCE</scope>
    <source>
        <strain evidence="23">JEL0318</strain>
    </source>
</reference>
<dbReference type="Proteomes" id="UP001212841">
    <property type="component" value="Unassembled WGS sequence"/>
</dbReference>
<feature type="binding site" evidence="13">
    <location>
        <position position="760"/>
    </location>
    <ligand>
        <name>FAD</name>
        <dbReference type="ChEBI" id="CHEBI:57692"/>
    </ligand>
</feature>
<comment type="similarity">
    <text evidence="3">Belongs to the flavoprotein pyridine nucleotide cytochrome reductase family.</text>
</comment>
<keyword evidence="17" id="KW-0732">Signal</keyword>
<dbReference type="PANTHER" id="PTHR19370">
    <property type="entry name" value="NADH-CYTOCHROME B5 REDUCTASE"/>
    <property type="match status" value="1"/>
</dbReference>
<feature type="transmembrane region" description="Helical" evidence="16">
    <location>
        <begin position="288"/>
        <end position="310"/>
    </location>
</feature>
<dbReference type="InterPro" id="IPR006593">
    <property type="entry name" value="Cyt_b561/ferric_Rdtase_TM"/>
</dbReference>
<comment type="cofactor">
    <cofactor evidence="1 13">
        <name>FAD</name>
        <dbReference type="ChEBI" id="CHEBI:57692"/>
    </cofactor>
</comment>
<evidence type="ECO:0000313" key="24">
    <source>
        <dbReference type="Proteomes" id="UP001212841"/>
    </source>
</evidence>
<evidence type="ECO:0000256" key="7">
    <source>
        <dbReference type="ARBA" id="ARBA00022692"/>
    </source>
</evidence>
<evidence type="ECO:0000256" key="2">
    <source>
        <dbReference type="ARBA" id="ARBA00004370"/>
    </source>
</evidence>
<dbReference type="Pfam" id="PF14604">
    <property type="entry name" value="SH3_9"/>
    <property type="match status" value="1"/>
</dbReference>
<evidence type="ECO:0000256" key="10">
    <source>
        <dbReference type="ARBA" id="ARBA00022989"/>
    </source>
</evidence>
<evidence type="ECO:0000256" key="17">
    <source>
        <dbReference type="SAM" id="SignalP"/>
    </source>
</evidence>
<feature type="region of interest" description="Disordered" evidence="15">
    <location>
        <begin position="635"/>
        <end position="663"/>
    </location>
</feature>
<feature type="transmembrane region" description="Helical" evidence="16">
    <location>
        <begin position="256"/>
        <end position="276"/>
    </location>
</feature>
<evidence type="ECO:0000259" key="21">
    <source>
        <dbReference type="PROSITE" id="PS50939"/>
    </source>
</evidence>
<dbReference type="Gene3D" id="1.20.120.1770">
    <property type="match status" value="1"/>
</dbReference>
<dbReference type="Pfam" id="PF03188">
    <property type="entry name" value="Cytochrom_B561"/>
    <property type="match status" value="1"/>
</dbReference>
<dbReference type="PROSITE" id="PS50002">
    <property type="entry name" value="SH3"/>
    <property type="match status" value="1"/>
</dbReference>
<evidence type="ECO:0000256" key="12">
    <source>
        <dbReference type="ARBA" id="ARBA00023136"/>
    </source>
</evidence>
<keyword evidence="6 13" id="KW-0285">Flavoprotein</keyword>
<dbReference type="GO" id="GO:0016491">
    <property type="term" value="F:oxidoreductase activity"/>
    <property type="evidence" value="ECO:0007669"/>
    <property type="project" value="UniProtKB-KW"/>
</dbReference>
<evidence type="ECO:0000256" key="8">
    <source>
        <dbReference type="ARBA" id="ARBA00022827"/>
    </source>
</evidence>
<dbReference type="CDD" id="cd06183">
    <property type="entry name" value="cyt_b5_reduct_like"/>
    <property type="match status" value="1"/>
</dbReference>
<feature type="domain" description="Cytochrome b561" evidence="21">
    <location>
        <begin position="220"/>
        <end position="419"/>
    </location>
</feature>
<feature type="domain" description="Cytochrome b5 heme-binding" evidence="19">
    <location>
        <begin position="478"/>
        <end position="533"/>
    </location>
</feature>